<evidence type="ECO:0000256" key="10">
    <source>
        <dbReference type="PROSITE-ProRule" id="PRU00524"/>
    </source>
</evidence>
<comment type="catalytic activity">
    <reaction evidence="1">
        <text>2 6,7-dimethyl-8-(1-D-ribityl)lumazine + H(+) = 5-amino-6-(D-ribitylamino)uracil + riboflavin</text>
        <dbReference type="Rhea" id="RHEA:20772"/>
        <dbReference type="ChEBI" id="CHEBI:15378"/>
        <dbReference type="ChEBI" id="CHEBI:15934"/>
        <dbReference type="ChEBI" id="CHEBI:57986"/>
        <dbReference type="ChEBI" id="CHEBI:58201"/>
        <dbReference type="EC" id="2.5.1.9"/>
    </reaction>
</comment>
<evidence type="ECO:0000259" key="11">
    <source>
        <dbReference type="PROSITE" id="PS51177"/>
    </source>
</evidence>
<dbReference type="InterPro" id="IPR023366">
    <property type="entry name" value="ATP_synth_asu-like_sf"/>
</dbReference>
<keyword evidence="13" id="KW-1185">Reference proteome</keyword>
<keyword evidence="8" id="KW-0677">Repeat</keyword>
<dbReference type="PANTHER" id="PTHR21098:SF12">
    <property type="entry name" value="RIBOFLAVIN SYNTHASE"/>
    <property type="match status" value="1"/>
</dbReference>
<dbReference type="Proteomes" id="UP001139125">
    <property type="component" value="Unassembled WGS sequence"/>
</dbReference>
<dbReference type="GO" id="GO:0004746">
    <property type="term" value="F:riboflavin synthase activity"/>
    <property type="evidence" value="ECO:0007669"/>
    <property type="project" value="UniProtKB-UniRule"/>
</dbReference>
<organism evidence="12 13">
    <name type="scientific">Gracilimonas sediminicola</name>
    <dbReference type="NCBI Taxonomy" id="2952158"/>
    <lineage>
        <taxon>Bacteria</taxon>
        <taxon>Pseudomonadati</taxon>
        <taxon>Balneolota</taxon>
        <taxon>Balneolia</taxon>
        <taxon>Balneolales</taxon>
        <taxon>Balneolaceae</taxon>
        <taxon>Gracilimonas</taxon>
    </lineage>
</organism>
<dbReference type="NCBIfam" id="NF006767">
    <property type="entry name" value="PRK09289.1"/>
    <property type="match status" value="1"/>
</dbReference>
<dbReference type="InterPro" id="IPR026017">
    <property type="entry name" value="Lumazine-bd_dom"/>
</dbReference>
<dbReference type="PIRSF" id="PIRSF000498">
    <property type="entry name" value="Riboflavin_syn_A"/>
    <property type="match status" value="1"/>
</dbReference>
<dbReference type="InterPro" id="IPR017938">
    <property type="entry name" value="Riboflavin_synthase-like_b-brl"/>
</dbReference>
<accession>A0A9X2RDS1</accession>
<dbReference type="InterPro" id="IPR001783">
    <property type="entry name" value="Lumazine-bd"/>
</dbReference>
<dbReference type="FunFam" id="2.40.30.20:FF:000004">
    <property type="entry name" value="Riboflavin synthase, alpha subunit"/>
    <property type="match status" value="1"/>
</dbReference>
<evidence type="ECO:0000256" key="6">
    <source>
        <dbReference type="ARBA" id="ARBA00022619"/>
    </source>
</evidence>
<comment type="caution">
    <text evidence="12">The sequence shown here is derived from an EMBL/GenBank/DDBJ whole genome shotgun (WGS) entry which is preliminary data.</text>
</comment>
<dbReference type="EMBL" id="JANDBC010000001">
    <property type="protein sequence ID" value="MCP9291430.1"/>
    <property type="molecule type" value="Genomic_DNA"/>
</dbReference>
<keyword evidence="7 12" id="KW-0808">Transferase</keyword>
<evidence type="ECO:0000256" key="9">
    <source>
        <dbReference type="NCBIfam" id="TIGR00187"/>
    </source>
</evidence>
<feature type="repeat" description="Lumazine-binding" evidence="10">
    <location>
        <begin position="97"/>
        <end position="193"/>
    </location>
</feature>
<feature type="repeat" description="Lumazine-binding" evidence="10">
    <location>
        <begin position="1"/>
        <end position="96"/>
    </location>
</feature>
<evidence type="ECO:0000313" key="13">
    <source>
        <dbReference type="Proteomes" id="UP001139125"/>
    </source>
</evidence>
<dbReference type="NCBIfam" id="TIGR00187">
    <property type="entry name" value="ribE"/>
    <property type="match status" value="1"/>
</dbReference>
<gene>
    <name evidence="12" type="ORF">NM125_07525</name>
</gene>
<dbReference type="RefSeq" id="WP_255134297.1">
    <property type="nucleotide sequence ID" value="NZ_JANDBC010000001.1"/>
</dbReference>
<evidence type="ECO:0000256" key="8">
    <source>
        <dbReference type="ARBA" id="ARBA00022737"/>
    </source>
</evidence>
<comment type="pathway">
    <text evidence="3">Cofactor biosynthesis; riboflavin biosynthesis; riboflavin from 2-hydroxy-3-oxobutyl phosphate and 5-amino-6-(D-ribitylamino)uracil: step 2/2.</text>
</comment>
<reference evidence="12" key="1">
    <citation type="submission" date="2022-06" db="EMBL/GenBank/DDBJ databases">
        <title>Gracilimonas sp. CAU 1638 isolated from sea sediment.</title>
        <authorList>
            <person name="Kim W."/>
        </authorList>
    </citation>
    <scope>NUCLEOTIDE SEQUENCE</scope>
    <source>
        <strain evidence="12">CAU 1638</strain>
    </source>
</reference>
<name>A0A9X2RDS1_9BACT</name>
<evidence type="ECO:0000256" key="3">
    <source>
        <dbReference type="ARBA" id="ARBA00004887"/>
    </source>
</evidence>
<protein>
    <recommendedName>
        <fullName evidence="5 9">Riboflavin synthase</fullName>
        <ecNumber evidence="4 9">2.5.1.9</ecNumber>
    </recommendedName>
</protein>
<evidence type="ECO:0000256" key="2">
    <source>
        <dbReference type="ARBA" id="ARBA00002803"/>
    </source>
</evidence>
<proteinExistence type="predicted"/>
<dbReference type="PROSITE" id="PS51177">
    <property type="entry name" value="LUMAZINE_BIND"/>
    <property type="match status" value="2"/>
</dbReference>
<evidence type="ECO:0000256" key="4">
    <source>
        <dbReference type="ARBA" id="ARBA00012827"/>
    </source>
</evidence>
<evidence type="ECO:0000256" key="7">
    <source>
        <dbReference type="ARBA" id="ARBA00022679"/>
    </source>
</evidence>
<dbReference type="GO" id="GO:0009231">
    <property type="term" value="P:riboflavin biosynthetic process"/>
    <property type="evidence" value="ECO:0007669"/>
    <property type="project" value="UniProtKB-KW"/>
</dbReference>
<dbReference type="Gene3D" id="2.40.30.20">
    <property type="match status" value="2"/>
</dbReference>
<feature type="domain" description="Lumazine-binding" evidence="11">
    <location>
        <begin position="1"/>
        <end position="96"/>
    </location>
</feature>
<dbReference type="PANTHER" id="PTHR21098">
    <property type="entry name" value="RIBOFLAVIN SYNTHASE ALPHA CHAIN"/>
    <property type="match status" value="1"/>
</dbReference>
<dbReference type="SUPFAM" id="SSF63380">
    <property type="entry name" value="Riboflavin synthase domain-like"/>
    <property type="match status" value="2"/>
</dbReference>
<dbReference type="EC" id="2.5.1.9" evidence="4 9"/>
<dbReference type="Pfam" id="PF00677">
    <property type="entry name" value="Lum_binding"/>
    <property type="match status" value="2"/>
</dbReference>
<evidence type="ECO:0000256" key="1">
    <source>
        <dbReference type="ARBA" id="ARBA00000968"/>
    </source>
</evidence>
<evidence type="ECO:0000256" key="5">
    <source>
        <dbReference type="ARBA" id="ARBA00013950"/>
    </source>
</evidence>
<evidence type="ECO:0000313" key="12">
    <source>
        <dbReference type="EMBL" id="MCP9291430.1"/>
    </source>
</evidence>
<feature type="domain" description="Lumazine-binding" evidence="11">
    <location>
        <begin position="97"/>
        <end position="193"/>
    </location>
</feature>
<sequence>MFTGIVQEVGKVAAVKSLNGGGRELKIACSFAGSCHEDESIAVNGVCLTVTAFDEDTFTVQAVEETLRKTSTGELGKGSPVNLERSLTLQKGIEGHLVQGHVDTTGTITEIEKEETGWLITVEYPDEFTDMIVGRGSITMEGISLTVARESDNKFTVAIIPYTWEHTNLKEKSAGDSVNLEFDVIGKYVVKYLAKIGRDSL</sequence>
<dbReference type="CDD" id="cd00402">
    <property type="entry name" value="Riboflavin_synthase_like"/>
    <property type="match status" value="1"/>
</dbReference>
<keyword evidence="6" id="KW-0686">Riboflavin biosynthesis</keyword>
<comment type="function">
    <text evidence="2">Catalyzes the dismutation of two molecules of 6,7-dimethyl-8-ribityllumazine, resulting in the formation of riboflavin and 5-amino-6-(D-ribitylamino)uracil.</text>
</comment>
<dbReference type="AlphaFoldDB" id="A0A9X2RDS1"/>